<proteinExistence type="predicted"/>
<name>A0A560JYW6_9BRAD</name>
<dbReference type="AlphaFoldDB" id="A0A560JYW6"/>
<gene>
    <name evidence="1" type="ORF">FBZ95_104326</name>
</gene>
<evidence type="ECO:0000313" key="2">
    <source>
        <dbReference type="Proteomes" id="UP000315914"/>
    </source>
</evidence>
<dbReference type="EMBL" id="VITW01000004">
    <property type="protein sequence ID" value="TWB76146.1"/>
    <property type="molecule type" value="Genomic_DNA"/>
</dbReference>
<comment type="caution">
    <text evidence="1">The sequence shown here is derived from an EMBL/GenBank/DDBJ whole genome shotgun (WGS) entry which is preliminary data.</text>
</comment>
<dbReference type="STRING" id="1399419.A5906_26425"/>
<organism evidence="1 2">
    <name type="scientific">Bradyrhizobium sacchari</name>
    <dbReference type="NCBI Taxonomy" id="1399419"/>
    <lineage>
        <taxon>Bacteria</taxon>
        <taxon>Pseudomonadati</taxon>
        <taxon>Pseudomonadota</taxon>
        <taxon>Alphaproteobacteria</taxon>
        <taxon>Hyphomicrobiales</taxon>
        <taxon>Nitrobacteraceae</taxon>
        <taxon>Bradyrhizobium</taxon>
    </lineage>
</organism>
<protein>
    <submittedName>
        <fullName evidence="1">Uncharacterized protein</fullName>
    </submittedName>
</protein>
<accession>A0A560JYW6</accession>
<reference evidence="1 2" key="1">
    <citation type="submission" date="2019-06" db="EMBL/GenBank/DDBJ databases">
        <title>Genomic Encyclopedia of Type Strains, Phase IV (KMG-V): Genome sequencing to study the core and pangenomes of soil and plant-associated prokaryotes.</title>
        <authorList>
            <person name="Whitman W."/>
        </authorList>
    </citation>
    <scope>NUCLEOTIDE SEQUENCE [LARGE SCALE GENOMIC DNA]</scope>
    <source>
        <strain evidence="1 2">BR 10556</strain>
    </source>
</reference>
<evidence type="ECO:0000313" key="1">
    <source>
        <dbReference type="EMBL" id="TWB76146.1"/>
    </source>
</evidence>
<sequence>MSGSECSRAAARYQAERALFLLLGASASRVLSVGEARTTDFAAALVLGTFNVAGRLSASRPLPRRLSWKARLSEILRPAVKPN</sequence>
<dbReference type="Proteomes" id="UP000315914">
    <property type="component" value="Unassembled WGS sequence"/>
</dbReference>
<keyword evidence="2" id="KW-1185">Reference proteome</keyword>